<keyword evidence="12" id="KW-0804">Transcription</keyword>
<feature type="repeat" description="ANK" evidence="14">
    <location>
        <begin position="871"/>
        <end position="895"/>
    </location>
</feature>
<dbReference type="GO" id="GO:0070563">
    <property type="term" value="P:negative regulation of vitamin D receptor signaling pathway"/>
    <property type="evidence" value="ECO:0007669"/>
    <property type="project" value="TreeGrafter"/>
</dbReference>
<feature type="compositionally biased region" description="Low complexity" evidence="16">
    <location>
        <begin position="702"/>
        <end position="717"/>
    </location>
</feature>
<evidence type="ECO:0000313" key="17">
    <source>
        <dbReference type="EMBL" id="KAF4077785.1"/>
    </source>
</evidence>
<evidence type="ECO:0000256" key="15">
    <source>
        <dbReference type="SAM" id="Coils"/>
    </source>
</evidence>
<dbReference type="InterPro" id="IPR036770">
    <property type="entry name" value="Ankyrin_rpt-contain_sf"/>
</dbReference>
<dbReference type="PROSITE" id="PS50297">
    <property type="entry name" value="ANK_REP_REGION"/>
    <property type="match status" value="3"/>
</dbReference>
<dbReference type="GO" id="GO:0030837">
    <property type="term" value="P:negative regulation of actin filament polymerization"/>
    <property type="evidence" value="ECO:0007669"/>
    <property type="project" value="InterPro"/>
</dbReference>
<keyword evidence="11" id="KW-0496">Mitochondrion</keyword>
<dbReference type="EMBL" id="JAAGNN010000018">
    <property type="protein sequence ID" value="KAF4077785.1"/>
    <property type="molecule type" value="Genomic_DNA"/>
</dbReference>
<comment type="caution">
    <text evidence="17">The sequence shown here is derived from an EMBL/GenBank/DDBJ whole genome shotgun (WGS) entry which is preliminary data.</text>
</comment>
<proteinExistence type="predicted"/>
<dbReference type="GO" id="GO:0033147">
    <property type="term" value="P:negative regulation of intracellular estrogen receptor signaling pathway"/>
    <property type="evidence" value="ECO:0007669"/>
    <property type="project" value="TreeGrafter"/>
</dbReference>
<feature type="region of interest" description="Disordered" evidence="16">
    <location>
        <begin position="151"/>
        <end position="190"/>
    </location>
</feature>
<dbReference type="Pfam" id="PF12075">
    <property type="entry name" value="KN_motif"/>
    <property type="match status" value="1"/>
</dbReference>
<dbReference type="InterPro" id="IPR002110">
    <property type="entry name" value="Ankyrin_rpt"/>
</dbReference>
<evidence type="ECO:0000313" key="18">
    <source>
        <dbReference type="Proteomes" id="UP000593565"/>
    </source>
</evidence>
<evidence type="ECO:0000256" key="14">
    <source>
        <dbReference type="PROSITE-ProRule" id="PRU00023"/>
    </source>
</evidence>
<evidence type="ECO:0000256" key="6">
    <source>
        <dbReference type="ARBA" id="ARBA00022703"/>
    </source>
</evidence>
<keyword evidence="9 14" id="KW-0040">ANK repeat</keyword>
<dbReference type="SMART" id="SM00248">
    <property type="entry name" value="ANK"/>
    <property type="match status" value="5"/>
</dbReference>
<protein>
    <recommendedName>
        <fullName evidence="13">KN motif and ankyrin repeat domain-containing protein 2</fullName>
    </recommendedName>
</protein>
<keyword evidence="6" id="KW-0053">Apoptosis</keyword>
<dbReference type="GO" id="GO:0005739">
    <property type="term" value="C:mitochondrion"/>
    <property type="evidence" value="ECO:0007669"/>
    <property type="project" value="UniProtKB-SubCell"/>
</dbReference>
<sequence>MAQVLHMDTSFPGKINSTVPTSLHPKDTEAPYSVETPYGYRLDLDFLKYVNDIEKGNTIKKVPVQRRPRYGSLPRGYGYTGSWWTSTESLCSNASMDSRHSSYSYCAPGYHTSQRPNFNMARVEKTLLDARRKLEEEKDTRFSNLGSLHSSVAGSNTSLSSAHSFNRAQGGGSSYTPASSGLSTPVSPTPAHLQHVREQMAMALRKIRDLEEQVKTIPVLQVKISVLQEEKRQLSVQLKSQKFLGHTLGFSRGRPRGELYIDIPEEGVEAATSKVEGGLSPTTPDGSRQDSGCEIEDTVIVGSVQPGTRKEVRTIGVGPVNMEKDTCELGVGVREEDLGLLLETEVLKSKVDQLEVQLRKTMQELQSAQMKVEEVQKERPIGTLQVDHAVKATSLGWQEQHDLGSAGLHTLVSFTHQGQKQQRTVGIQVYTLEQPMVMLRTQQCSTSTRPLSASLLEGTPQRGYAEPLSAEESIAVSSKQRLRDREQKQQLATEVMPSHESVPQTASPHSSLRSIMKHKADKEPRSTSTQKNLQFIGVNGGYESTSSESSSETSDDESDASEYHEATEKLPESPAHHPQATSDSTSAISIPIIPKSPETSNVQHSNTPLLLSEGSGLDSITHSPASDTATCQHVTKSPASDSDQWHSAIQSSTTATAPQETLILSAESDSNQQYTTQNTAICTEHSSNESSTICMALEQTVNQPQSTSSDSQQNSNQPGVTTQQPTALSHTTGASHPDDSQSQTTDLSPYQQTVQLKASDASDQQNTGKIPVSSPTENTCSNIAPKQESSFRGELSDSFMTALHTLQKALGEPNAFSQQGARTAYTTVLQEWLRVSCHKSADTAVVRAYMDAFASVSPQLLKFVINMADGNGNTALHYTVSHSNFPVVKLLLDTGLCNADKQNKAGYTAIMLTALAAFHSESDLQTVLQLLRTGDVNAKASQAGQTALMLAVSHGRGDMVRALLCCGAQVNLQDDDGSTALMCACEHGHVDIVRQLLSVPGCDATLTDNDGSTALSIALEASQNDIAVLLYAHLNFAKPPSPVSPKSQIVGSPLSSSEILK</sequence>
<evidence type="ECO:0000256" key="13">
    <source>
        <dbReference type="ARBA" id="ARBA00040277"/>
    </source>
</evidence>
<keyword evidence="4" id="KW-0963">Cytoplasm</keyword>
<keyword evidence="3" id="KW-0488">Methylation</keyword>
<dbReference type="InterPro" id="IPR047184">
    <property type="entry name" value="KANK1-4"/>
</dbReference>
<feature type="compositionally biased region" description="Polar residues" evidence="16">
    <location>
        <begin position="718"/>
        <end position="784"/>
    </location>
</feature>
<feature type="region of interest" description="Disordered" evidence="16">
    <location>
        <begin position="1041"/>
        <end position="1061"/>
    </location>
</feature>
<feature type="compositionally biased region" description="Basic and acidic residues" evidence="16">
    <location>
        <begin position="561"/>
        <end position="575"/>
    </location>
</feature>
<feature type="compositionally biased region" description="Polar residues" evidence="16">
    <location>
        <begin position="618"/>
        <end position="656"/>
    </location>
</feature>
<dbReference type="PANTHER" id="PTHR24168">
    <property type="entry name" value="KN MOTIF AND ANKYRIN REPEAT DOMAIN-CONTAINING"/>
    <property type="match status" value="1"/>
</dbReference>
<dbReference type="GO" id="GO:2000134">
    <property type="term" value="P:negative regulation of G1/S transition of mitotic cell cycle"/>
    <property type="evidence" value="ECO:0007669"/>
    <property type="project" value="TreeGrafter"/>
</dbReference>
<evidence type="ECO:0000256" key="9">
    <source>
        <dbReference type="ARBA" id="ARBA00023043"/>
    </source>
</evidence>
<feature type="coiled-coil region" evidence="15">
    <location>
        <begin position="344"/>
        <end position="378"/>
    </location>
</feature>
<evidence type="ECO:0000256" key="2">
    <source>
        <dbReference type="ARBA" id="ARBA00004496"/>
    </source>
</evidence>
<feature type="region of interest" description="Disordered" evidence="16">
    <location>
        <begin position="273"/>
        <end position="292"/>
    </location>
</feature>
<evidence type="ECO:0000256" key="4">
    <source>
        <dbReference type="ARBA" id="ARBA00022490"/>
    </source>
</evidence>
<evidence type="ECO:0000256" key="11">
    <source>
        <dbReference type="ARBA" id="ARBA00023128"/>
    </source>
</evidence>
<dbReference type="GO" id="GO:0008285">
    <property type="term" value="P:negative regulation of cell population proliferation"/>
    <property type="evidence" value="ECO:0007669"/>
    <property type="project" value="TreeGrafter"/>
</dbReference>
<dbReference type="InterPro" id="IPR021939">
    <property type="entry name" value="KN_motif"/>
</dbReference>
<dbReference type="GO" id="GO:0000122">
    <property type="term" value="P:negative regulation of transcription by RNA polymerase II"/>
    <property type="evidence" value="ECO:0007669"/>
    <property type="project" value="TreeGrafter"/>
</dbReference>
<evidence type="ECO:0000256" key="16">
    <source>
        <dbReference type="SAM" id="MobiDB-lite"/>
    </source>
</evidence>
<evidence type="ECO:0000256" key="3">
    <source>
        <dbReference type="ARBA" id="ARBA00022481"/>
    </source>
</evidence>
<dbReference type="SUPFAM" id="SSF48403">
    <property type="entry name" value="Ankyrin repeat"/>
    <property type="match status" value="1"/>
</dbReference>
<feature type="compositionally biased region" description="Low complexity" evidence="16">
    <location>
        <begin position="581"/>
        <end position="600"/>
    </location>
</feature>
<comment type="subcellular location">
    <subcellularLocation>
        <location evidence="2">Cytoplasm</location>
    </subcellularLocation>
    <subcellularLocation>
        <location evidence="1">Mitochondrion</location>
    </subcellularLocation>
</comment>
<dbReference type="PANTHER" id="PTHR24168:SF0">
    <property type="entry name" value="KN MOTIF AND ANKYRIN REPEAT DOMAIN-CONTAINING PROTEIN 2"/>
    <property type="match status" value="1"/>
</dbReference>
<feature type="compositionally biased region" description="Polar residues" evidence="16">
    <location>
        <begin position="501"/>
        <end position="513"/>
    </location>
</feature>
<keyword evidence="8" id="KW-0805">Transcription regulation</keyword>
<feature type="repeat" description="ANK" evidence="14">
    <location>
        <begin position="976"/>
        <end position="1009"/>
    </location>
</feature>
<dbReference type="AlphaFoldDB" id="A0A7J6A4J7"/>
<evidence type="ECO:0000256" key="5">
    <source>
        <dbReference type="ARBA" id="ARBA00022553"/>
    </source>
</evidence>
<keyword evidence="7" id="KW-0677">Repeat</keyword>
<feature type="repeat" description="ANK" evidence="14">
    <location>
        <begin position="943"/>
        <end position="975"/>
    </location>
</feature>
<dbReference type="Gene3D" id="1.25.40.20">
    <property type="entry name" value="Ankyrin repeat-containing domain"/>
    <property type="match status" value="1"/>
</dbReference>
<accession>A0A7J6A4J7</accession>
<feature type="compositionally biased region" description="Polar residues" evidence="16">
    <location>
        <begin position="280"/>
        <end position="290"/>
    </location>
</feature>
<keyword evidence="5" id="KW-0597">Phosphoprotein</keyword>
<feature type="compositionally biased region" description="Polar residues" evidence="16">
    <location>
        <begin position="1044"/>
        <end position="1061"/>
    </location>
</feature>
<evidence type="ECO:0000256" key="10">
    <source>
        <dbReference type="ARBA" id="ARBA00023054"/>
    </source>
</evidence>
<evidence type="ECO:0000256" key="7">
    <source>
        <dbReference type="ARBA" id="ARBA00022737"/>
    </source>
</evidence>
<feature type="region of interest" description="Disordered" evidence="16">
    <location>
        <begin position="476"/>
        <end position="656"/>
    </location>
</feature>
<evidence type="ECO:0000256" key="8">
    <source>
        <dbReference type="ARBA" id="ARBA00023015"/>
    </source>
</evidence>
<gene>
    <name evidence="17" type="ORF">AMELA_G00211970</name>
</gene>
<feature type="region of interest" description="Disordered" evidence="16">
    <location>
        <begin position="701"/>
        <end position="784"/>
    </location>
</feature>
<evidence type="ECO:0000256" key="12">
    <source>
        <dbReference type="ARBA" id="ARBA00023163"/>
    </source>
</evidence>
<dbReference type="PROSITE" id="PS50088">
    <property type="entry name" value="ANK_REPEAT"/>
    <property type="match status" value="3"/>
</dbReference>
<name>A0A7J6A4J7_AMEME</name>
<organism evidence="17 18">
    <name type="scientific">Ameiurus melas</name>
    <name type="common">Black bullhead</name>
    <name type="synonym">Silurus melas</name>
    <dbReference type="NCBI Taxonomy" id="219545"/>
    <lineage>
        <taxon>Eukaryota</taxon>
        <taxon>Metazoa</taxon>
        <taxon>Chordata</taxon>
        <taxon>Craniata</taxon>
        <taxon>Vertebrata</taxon>
        <taxon>Euteleostomi</taxon>
        <taxon>Actinopterygii</taxon>
        <taxon>Neopterygii</taxon>
        <taxon>Teleostei</taxon>
        <taxon>Ostariophysi</taxon>
        <taxon>Siluriformes</taxon>
        <taxon>Ictaluridae</taxon>
        <taxon>Ameiurus</taxon>
    </lineage>
</organism>
<dbReference type="FunFam" id="1.25.40.20:FF:000017">
    <property type="entry name" value="KN motif and ankyrin repeat domain-containing protein 1"/>
    <property type="match status" value="1"/>
</dbReference>
<evidence type="ECO:0000256" key="1">
    <source>
        <dbReference type="ARBA" id="ARBA00004173"/>
    </source>
</evidence>
<feature type="compositionally biased region" description="Low complexity" evidence="16">
    <location>
        <begin position="543"/>
        <end position="552"/>
    </location>
</feature>
<dbReference type="Proteomes" id="UP000593565">
    <property type="component" value="Unassembled WGS sequence"/>
</dbReference>
<feature type="compositionally biased region" description="Polar residues" evidence="16">
    <location>
        <begin position="174"/>
        <end position="186"/>
    </location>
</feature>
<reference evidence="17 18" key="1">
    <citation type="submission" date="2020-02" db="EMBL/GenBank/DDBJ databases">
        <title>A chromosome-scale genome assembly of the black bullhead catfish (Ameiurus melas).</title>
        <authorList>
            <person name="Wen M."/>
            <person name="Zham M."/>
            <person name="Cabau C."/>
            <person name="Klopp C."/>
            <person name="Donnadieu C."/>
            <person name="Roques C."/>
            <person name="Bouchez O."/>
            <person name="Lampietro C."/>
            <person name="Jouanno E."/>
            <person name="Herpin A."/>
            <person name="Louis A."/>
            <person name="Berthelot C."/>
            <person name="Parey E."/>
            <person name="Roest-Crollius H."/>
            <person name="Braasch I."/>
            <person name="Postlethwait J."/>
            <person name="Robinson-Rechavi M."/>
            <person name="Echchiki A."/>
            <person name="Begum T."/>
            <person name="Montfort J."/>
            <person name="Schartl M."/>
            <person name="Bobe J."/>
            <person name="Guiguen Y."/>
        </authorList>
    </citation>
    <scope>NUCLEOTIDE SEQUENCE [LARGE SCALE GENOMIC DNA]</scope>
    <source>
        <strain evidence="17">M_S1</strain>
        <tissue evidence="17">Blood</tissue>
    </source>
</reference>
<dbReference type="Pfam" id="PF12796">
    <property type="entry name" value="Ank_2"/>
    <property type="match status" value="2"/>
</dbReference>
<feature type="compositionally biased region" description="Polar residues" evidence="16">
    <location>
        <begin position="151"/>
        <end position="167"/>
    </location>
</feature>
<keyword evidence="18" id="KW-1185">Reference proteome</keyword>
<dbReference type="GO" id="GO:0006915">
    <property type="term" value="P:apoptotic process"/>
    <property type="evidence" value="ECO:0007669"/>
    <property type="project" value="UniProtKB-KW"/>
</dbReference>
<keyword evidence="10 15" id="KW-0175">Coiled coil</keyword>